<dbReference type="InParanoid" id="A0A6P6YFP9"/>
<gene>
    <name evidence="3" type="primary">LOC113797444</name>
</gene>
<dbReference type="RefSeq" id="XP_027203619.1">
    <property type="nucleotide sequence ID" value="XM_027347818.1"/>
</dbReference>
<protein>
    <submittedName>
        <fullName evidence="3">RNA polymerase I-specific transcription initiation factor RRN3-like</fullName>
    </submittedName>
</protein>
<dbReference type="CTD" id="35454"/>
<proteinExistence type="inferred from homology"/>
<dbReference type="PANTHER" id="PTHR12790">
    <property type="entry name" value="TRANSCRIPTION INITIATION FACTOR IA RRN3"/>
    <property type="match status" value="1"/>
</dbReference>
<evidence type="ECO:0000256" key="1">
    <source>
        <dbReference type="ARBA" id="ARBA00010098"/>
    </source>
</evidence>
<dbReference type="GO" id="GO:0006361">
    <property type="term" value="P:transcription initiation at RNA polymerase I promoter"/>
    <property type="evidence" value="ECO:0007669"/>
    <property type="project" value="InterPro"/>
</dbReference>
<keyword evidence="2" id="KW-1185">Reference proteome</keyword>
<comment type="similarity">
    <text evidence="1">Belongs to the RRN3 family.</text>
</comment>
<name>A0A6P6YFP9_DERPT</name>
<organism evidence="2 3">
    <name type="scientific">Dermatophagoides pteronyssinus</name>
    <name type="common">European house dust mite</name>
    <dbReference type="NCBI Taxonomy" id="6956"/>
    <lineage>
        <taxon>Eukaryota</taxon>
        <taxon>Metazoa</taxon>
        <taxon>Ecdysozoa</taxon>
        <taxon>Arthropoda</taxon>
        <taxon>Chelicerata</taxon>
        <taxon>Arachnida</taxon>
        <taxon>Acari</taxon>
        <taxon>Acariformes</taxon>
        <taxon>Sarcoptiformes</taxon>
        <taxon>Astigmata</taxon>
        <taxon>Psoroptidia</taxon>
        <taxon>Analgoidea</taxon>
        <taxon>Pyroglyphidae</taxon>
        <taxon>Dermatophagoidinae</taxon>
        <taxon>Dermatophagoides</taxon>
    </lineage>
</organism>
<dbReference type="GO" id="GO:0005634">
    <property type="term" value="C:nucleus"/>
    <property type="evidence" value="ECO:0007669"/>
    <property type="project" value="TreeGrafter"/>
</dbReference>
<dbReference type="GO" id="GO:0001181">
    <property type="term" value="F:RNA polymerase I general transcription initiation factor activity"/>
    <property type="evidence" value="ECO:0007669"/>
    <property type="project" value="InterPro"/>
</dbReference>
<dbReference type="AlphaFoldDB" id="A0A6P6YFP9"/>
<sequence length="368" mass="43142">EIEIDSIVDHDQERFKKLKILDSILDLLFDHIDDRIKYQEKQQQQQEKNDNDENEHRWDKMIQILTTIFFQRILSSDSIHCQYLLFYICSHSESYCNILVSDLWTLLSTPQTPIIIRQSSLNIIISLFLNGRFININSIFSLLKLILQSLNNYLHSNNQSIKANLNENDLIYYQLCIGFCQLFCIFHNDFNRNQIDCLKNLDMKRAIITSNYKPLQYVSLELGEHFLHLCNYYRIGYVNIADIQHHTLQQTFSQYRSKTCYFGGIYLKTIKNRISIHVNDMETLSNGTNENIGYRIHDESMVNCSRKNGSNYQQQKTMMMLSQSPNFTTTTSDDGMTTTSPTESGINNSLISKFIMNHMLSDDCETME</sequence>
<evidence type="ECO:0000313" key="3">
    <source>
        <dbReference type="RefSeq" id="XP_027203619.1"/>
    </source>
</evidence>
<accession>A0A6P6YFP9</accession>
<feature type="non-terminal residue" evidence="3">
    <location>
        <position position="1"/>
    </location>
</feature>
<dbReference type="PANTHER" id="PTHR12790:SF0">
    <property type="entry name" value="RNA POLYMERASE I-SPECIFIC TRANSCRIPTION INITIATION FACTOR RRN3-RELATED"/>
    <property type="match status" value="1"/>
</dbReference>
<dbReference type="Pfam" id="PF05327">
    <property type="entry name" value="RRN3"/>
    <property type="match status" value="1"/>
</dbReference>
<dbReference type="InterPro" id="IPR007991">
    <property type="entry name" value="RNA_pol_I_trans_ini_fac_RRN3"/>
</dbReference>
<reference evidence="3" key="1">
    <citation type="submission" date="2025-08" db="UniProtKB">
        <authorList>
            <consortium name="RefSeq"/>
        </authorList>
    </citation>
    <scope>IDENTIFICATION</scope>
    <source>
        <strain evidence="3">Airmid</strain>
    </source>
</reference>
<dbReference type="GO" id="GO:0001042">
    <property type="term" value="F:RNA polymerase I core binding"/>
    <property type="evidence" value="ECO:0007669"/>
    <property type="project" value="TreeGrafter"/>
</dbReference>
<dbReference type="OrthoDB" id="6503851at2759"/>
<dbReference type="KEGG" id="dpte:113797444"/>
<dbReference type="Proteomes" id="UP000515146">
    <property type="component" value="Unplaced"/>
</dbReference>
<evidence type="ECO:0000313" key="2">
    <source>
        <dbReference type="Proteomes" id="UP000515146"/>
    </source>
</evidence>